<evidence type="ECO:0000259" key="2">
    <source>
        <dbReference type="SMART" id="SM00646"/>
    </source>
</evidence>
<dbReference type="SMART" id="SM00646">
    <property type="entry name" value="Ami_3"/>
    <property type="match status" value="1"/>
</dbReference>
<dbReference type="InterPro" id="IPR050695">
    <property type="entry name" value="N-acetylmuramoyl_amidase_3"/>
</dbReference>
<dbReference type="RefSeq" id="WP_082867510.1">
    <property type="nucleotide sequence ID" value="NZ_FTNK01000012.1"/>
</dbReference>
<comment type="caution">
    <text evidence="3">The sequence shown here is derived from an EMBL/GenBank/DDBJ whole genome shotgun (WGS) entry which is preliminary data.</text>
</comment>
<dbReference type="Proteomes" id="UP000186666">
    <property type="component" value="Unassembled WGS sequence"/>
</dbReference>
<accession>A0ABY1K818</accession>
<dbReference type="InterPro" id="IPR002508">
    <property type="entry name" value="MurNAc-LAA_cat"/>
</dbReference>
<dbReference type="PANTHER" id="PTHR30404:SF0">
    <property type="entry name" value="N-ACETYLMURAMOYL-L-ALANINE AMIDASE AMIC"/>
    <property type="match status" value="1"/>
</dbReference>
<reference evidence="3 4" key="1">
    <citation type="submission" date="2017-01" db="EMBL/GenBank/DDBJ databases">
        <authorList>
            <person name="Varghese N."/>
            <person name="Submissions S."/>
        </authorList>
    </citation>
    <scope>NUCLEOTIDE SEQUENCE [LARGE SCALE GENOMIC DNA]</scope>
    <source>
        <strain evidence="3 4">ATCC 23464</strain>
    </source>
</reference>
<dbReference type="Pfam" id="PF01520">
    <property type="entry name" value="Amidase_3"/>
    <property type="match status" value="1"/>
</dbReference>
<organism evidence="3 4">
    <name type="scientific">Paenibacillus macquariensis</name>
    <dbReference type="NCBI Taxonomy" id="948756"/>
    <lineage>
        <taxon>Bacteria</taxon>
        <taxon>Bacillati</taxon>
        <taxon>Bacillota</taxon>
        <taxon>Bacilli</taxon>
        <taxon>Bacillales</taxon>
        <taxon>Paenibacillaceae</taxon>
        <taxon>Paenibacillus</taxon>
    </lineage>
</organism>
<dbReference type="PANTHER" id="PTHR30404">
    <property type="entry name" value="N-ACETYLMURAMOYL-L-ALANINE AMIDASE"/>
    <property type="match status" value="1"/>
</dbReference>
<feature type="domain" description="MurNAc-LAA" evidence="2">
    <location>
        <begin position="108"/>
        <end position="216"/>
    </location>
</feature>
<protein>
    <submittedName>
        <fullName evidence="3">N-acetylmuramoyl-L-alanine amidase</fullName>
    </submittedName>
</protein>
<gene>
    <name evidence="3" type="ORF">SAMN05421578_112131</name>
</gene>
<keyword evidence="1" id="KW-0378">Hydrolase</keyword>
<sequence length="242" mass="27400">MKKTILSITLLLFSILILLAYGGDFRDENNNVNYENEKDRNTAFKVVIDPGHGGTDGGATGASGQYEKDFALGVSKKVEKLLEQEPGIQVFMTRTDDSFISSESRYRPRYANELNADLFLSIHGNTVTDPDVTGTETYFYHKNSRRLAKIIQKHVVEATGYRDRGIKEQNLFVVKDTEMPAALIEVGYLTNPHDEFQMWTDDFQDNVATSIVEGIKEYKEDSKKTRYFSMNLLGSLSKNNPE</sequence>
<dbReference type="Gene3D" id="3.40.630.40">
    <property type="entry name" value="Zn-dependent exopeptidases"/>
    <property type="match status" value="1"/>
</dbReference>
<dbReference type="CDD" id="cd02696">
    <property type="entry name" value="MurNAc-LAA"/>
    <property type="match status" value="1"/>
</dbReference>
<name>A0ABY1K818_9BACL</name>
<keyword evidence="4" id="KW-1185">Reference proteome</keyword>
<evidence type="ECO:0000256" key="1">
    <source>
        <dbReference type="ARBA" id="ARBA00022801"/>
    </source>
</evidence>
<evidence type="ECO:0000313" key="3">
    <source>
        <dbReference type="EMBL" id="SIR38738.1"/>
    </source>
</evidence>
<dbReference type="SUPFAM" id="SSF53187">
    <property type="entry name" value="Zn-dependent exopeptidases"/>
    <property type="match status" value="1"/>
</dbReference>
<evidence type="ECO:0000313" key="4">
    <source>
        <dbReference type="Proteomes" id="UP000186666"/>
    </source>
</evidence>
<proteinExistence type="predicted"/>
<dbReference type="EMBL" id="FTNK01000012">
    <property type="protein sequence ID" value="SIR38738.1"/>
    <property type="molecule type" value="Genomic_DNA"/>
</dbReference>